<evidence type="ECO:0000313" key="1">
    <source>
        <dbReference type="EMBL" id="CAF4645099.1"/>
    </source>
</evidence>
<dbReference type="EMBL" id="CAJOBC010140777">
    <property type="protein sequence ID" value="CAF4645099.1"/>
    <property type="molecule type" value="Genomic_DNA"/>
</dbReference>
<name>A0A8S2ZPS1_9BILA</name>
<gene>
    <name evidence="1" type="ORF">SRO942_LOCUS50245</name>
</gene>
<dbReference type="AlphaFoldDB" id="A0A8S2ZPS1"/>
<evidence type="ECO:0000313" key="2">
    <source>
        <dbReference type="Proteomes" id="UP000681722"/>
    </source>
</evidence>
<proteinExistence type="predicted"/>
<feature type="non-terminal residue" evidence="1">
    <location>
        <position position="1"/>
    </location>
</feature>
<reference evidence="1" key="1">
    <citation type="submission" date="2021-02" db="EMBL/GenBank/DDBJ databases">
        <authorList>
            <person name="Nowell W R."/>
        </authorList>
    </citation>
    <scope>NUCLEOTIDE SEQUENCE</scope>
</reference>
<accession>A0A8S2ZPS1</accession>
<organism evidence="1 2">
    <name type="scientific">Didymodactylos carnosus</name>
    <dbReference type="NCBI Taxonomy" id="1234261"/>
    <lineage>
        <taxon>Eukaryota</taxon>
        <taxon>Metazoa</taxon>
        <taxon>Spiralia</taxon>
        <taxon>Gnathifera</taxon>
        <taxon>Rotifera</taxon>
        <taxon>Eurotatoria</taxon>
        <taxon>Bdelloidea</taxon>
        <taxon>Philodinida</taxon>
        <taxon>Philodinidae</taxon>
        <taxon>Didymodactylos</taxon>
    </lineage>
</organism>
<protein>
    <submittedName>
        <fullName evidence="1">Uncharacterized protein</fullName>
    </submittedName>
</protein>
<comment type="caution">
    <text evidence="1">The sequence shown here is derived from an EMBL/GenBank/DDBJ whole genome shotgun (WGS) entry which is preliminary data.</text>
</comment>
<dbReference type="Proteomes" id="UP000681722">
    <property type="component" value="Unassembled WGS sequence"/>
</dbReference>
<sequence length="20" mass="2425">ERRLVIVIELLELADDDERQ</sequence>